<name>A0A1F5NA44_9BACT</name>
<organism evidence="1 2">
    <name type="scientific">Candidatus Doudnabacteria bacterium RIFCSPHIGHO2_01_FULL_41_86</name>
    <dbReference type="NCBI Taxonomy" id="1817821"/>
    <lineage>
        <taxon>Bacteria</taxon>
        <taxon>Candidatus Doudnaibacteriota</taxon>
    </lineage>
</organism>
<accession>A0A1F5NA44</accession>
<gene>
    <name evidence="1" type="ORF">A2717_02120</name>
</gene>
<dbReference type="Proteomes" id="UP000177610">
    <property type="component" value="Unassembled WGS sequence"/>
</dbReference>
<proteinExistence type="predicted"/>
<evidence type="ECO:0000313" key="2">
    <source>
        <dbReference type="Proteomes" id="UP000177610"/>
    </source>
</evidence>
<dbReference type="AlphaFoldDB" id="A0A1F5NA44"/>
<sequence length="97" mass="11558">MQHQELANGRWFTMSIAEQLGNVGSEYSRMLSAKKRNDEVRFNSAFVRFLELLDLTISDPRWSIHRKRELLRLCESYEGFPLDLQKYFDQFAILARK</sequence>
<comment type="caution">
    <text evidence="1">The sequence shown here is derived from an EMBL/GenBank/DDBJ whole genome shotgun (WGS) entry which is preliminary data.</text>
</comment>
<dbReference type="EMBL" id="MFEH01000001">
    <property type="protein sequence ID" value="OGE74320.1"/>
    <property type="molecule type" value="Genomic_DNA"/>
</dbReference>
<evidence type="ECO:0000313" key="1">
    <source>
        <dbReference type="EMBL" id="OGE74320.1"/>
    </source>
</evidence>
<protein>
    <submittedName>
        <fullName evidence="1">Uncharacterized protein</fullName>
    </submittedName>
</protein>
<reference evidence="1 2" key="1">
    <citation type="journal article" date="2016" name="Nat. Commun.">
        <title>Thousands of microbial genomes shed light on interconnected biogeochemical processes in an aquifer system.</title>
        <authorList>
            <person name="Anantharaman K."/>
            <person name="Brown C.T."/>
            <person name="Hug L.A."/>
            <person name="Sharon I."/>
            <person name="Castelle C.J."/>
            <person name="Probst A.J."/>
            <person name="Thomas B.C."/>
            <person name="Singh A."/>
            <person name="Wilkins M.J."/>
            <person name="Karaoz U."/>
            <person name="Brodie E.L."/>
            <person name="Williams K.H."/>
            <person name="Hubbard S.S."/>
            <person name="Banfield J.F."/>
        </authorList>
    </citation>
    <scope>NUCLEOTIDE SEQUENCE [LARGE SCALE GENOMIC DNA]</scope>
</reference>